<dbReference type="Pfam" id="PF22861">
    <property type="entry name" value="GEO12453p1-like"/>
    <property type="match status" value="1"/>
</dbReference>
<proteinExistence type="predicted"/>
<accession>T1GPY0</accession>
<evidence type="ECO:0000256" key="1">
    <source>
        <dbReference type="SAM" id="SignalP"/>
    </source>
</evidence>
<name>T1GPY0_MEGSC</name>
<dbReference type="InterPro" id="IPR054721">
    <property type="entry name" value="GEO12453p1-like"/>
</dbReference>
<protein>
    <submittedName>
        <fullName evidence="2">Uncharacterized protein</fullName>
    </submittedName>
</protein>
<keyword evidence="1" id="KW-0732">Signal</keyword>
<reference evidence="2" key="2">
    <citation type="submission" date="2015-06" db="UniProtKB">
        <authorList>
            <consortium name="EnsemblMetazoa"/>
        </authorList>
    </citation>
    <scope>IDENTIFICATION</scope>
</reference>
<dbReference type="EMBL" id="CAQQ02090790">
    <property type="status" value="NOT_ANNOTATED_CDS"/>
    <property type="molecule type" value="Genomic_DNA"/>
</dbReference>
<reference evidence="3" key="1">
    <citation type="submission" date="2013-02" db="EMBL/GenBank/DDBJ databases">
        <authorList>
            <person name="Hughes D."/>
        </authorList>
    </citation>
    <scope>NUCLEOTIDE SEQUENCE</scope>
    <source>
        <strain>Durham</strain>
        <strain evidence="3">NC isolate 2 -- Noor lab</strain>
    </source>
</reference>
<keyword evidence="3" id="KW-1185">Reference proteome</keyword>
<dbReference type="EnsemblMetazoa" id="MESCA005676-RA">
    <property type="protein sequence ID" value="MESCA005676-PA"/>
    <property type="gene ID" value="MESCA005676"/>
</dbReference>
<sequence length="81" mass="9330">MFKIVFVVAFALIACVASKPTVFIHSSPHLVDSTIVKEPLHHYSSEAYIAPYDGHELTYSDHYDHHYSSDFHDFIDYDGFH</sequence>
<dbReference type="AlphaFoldDB" id="T1GPY0"/>
<evidence type="ECO:0000313" key="2">
    <source>
        <dbReference type="EnsemblMetazoa" id="MESCA005676-PA"/>
    </source>
</evidence>
<organism evidence="2 3">
    <name type="scientific">Megaselia scalaris</name>
    <name type="common">Humpbacked fly</name>
    <name type="synonym">Phora scalaris</name>
    <dbReference type="NCBI Taxonomy" id="36166"/>
    <lineage>
        <taxon>Eukaryota</taxon>
        <taxon>Metazoa</taxon>
        <taxon>Ecdysozoa</taxon>
        <taxon>Arthropoda</taxon>
        <taxon>Hexapoda</taxon>
        <taxon>Insecta</taxon>
        <taxon>Pterygota</taxon>
        <taxon>Neoptera</taxon>
        <taxon>Endopterygota</taxon>
        <taxon>Diptera</taxon>
        <taxon>Brachycera</taxon>
        <taxon>Muscomorpha</taxon>
        <taxon>Platypezoidea</taxon>
        <taxon>Phoridae</taxon>
        <taxon>Megaseliini</taxon>
        <taxon>Megaselia</taxon>
    </lineage>
</organism>
<feature type="signal peptide" evidence="1">
    <location>
        <begin position="1"/>
        <end position="18"/>
    </location>
</feature>
<dbReference type="PROSITE" id="PS51257">
    <property type="entry name" value="PROKAR_LIPOPROTEIN"/>
    <property type="match status" value="1"/>
</dbReference>
<evidence type="ECO:0000313" key="3">
    <source>
        <dbReference type="Proteomes" id="UP000015102"/>
    </source>
</evidence>
<feature type="chain" id="PRO_5004577074" evidence="1">
    <location>
        <begin position="19"/>
        <end position="81"/>
    </location>
</feature>
<dbReference type="Proteomes" id="UP000015102">
    <property type="component" value="Unassembled WGS sequence"/>
</dbReference>
<dbReference type="HOGENOM" id="CLU_2576586_0_0_1"/>